<evidence type="ECO:0000256" key="1">
    <source>
        <dbReference type="ARBA" id="ARBA00022679"/>
    </source>
</evidence>
<dbReference type="SUPFAM" id="SSF53448">
    <property type="entry name" value="Nucleotide-diphospho-sugar transferases"/>
    <property type="match status" value="1"/>
</dbReference>
<name>E6SW46_BACT6</name>
<dbReference type="CDD" id="cd06420">
    <property type="entry name" value="GT2_Chondriotin_Pol_N"/>
    <property type="match status" value="1"/>
</dbReference>
<dbReference type="Gene3D" id="3.90.550.10">
    <property type="entry name" value="Spore Coat Polysaccharide Biosynthesis Protein SpsA, Chain A"/>
    <property type="match status" value="1"/>
</dbReference>
<proteinExistence type="predicted"/>
<dbReference type="Pfam" id="PF00535">
    <property type="entry name" value="Glycos_transf_2"/>
    <property type="match status" value="1"/>
</dbReference>
<evidence type="ECO:0000313" key="4">
    <source>
        <dbReference type="EMBL" id="ADV42571.1"/>
    </source>
</evidence>
<keyword evidence="5" id="KW-1185">Reference proteome</keyword>
<dbReference type="InterPro" id="IPR027791">
    <property type="entry name" value="Galactosyl_T_C"/>
</dbReference>
<dbReference type="Pfam" id="PF02709">
    <property type="entry name" value="Glyco_transf_7C"/>
    <property type="match status" value="1"/>
</dbReference>
<dbReference type="PANTHER" id="PTHR43685">
    <property type="entry name" value="GLYCOSYLTRANSFERASE"/>
    <property type="match status" value="1"/>
</dbReference>
<reference evidence="4 5" key="2">
    <citation type="journal article" date="2011" name="Stand. Genomic Sci.">
        <title>Complete genome sequence of Bacteroides helcogenes type strain (P 36-108).</title>
        <authorList>
            <person name="Pati A."/>
            <person name="Gronow S."/>
            <person name="Zeytun A."/>
            <person name="Lapidus A."/>
            <person name="Nolan M."/>
            <person name="Hammon N."/>
            <person name="Deshpande S."/>
            <person name="Cheng J.F."/>
            <person name="Tapia R."/>
            <person name="Han C."/>
            <person name="Goodwin L."/>
            <person name="Pitluck S."/>
            <person name="Liolios K."/>
            <person name="Pagani I."/>
            <person name="Ivanova N."/>
            <person name="Mavromatis K."/>
            <person name="Chen A."/>
            <person name="Palaniappan K."/>
            <person name="Land M."/>
            <person name="Hauser L."/>
            <person name="Chang Y.J."/>
            <person name="Jeffries C.D."/>
            <person name="Detter J.C."/>
            <person name="Brambilla E."/>
            <person name="Rohde M."/>
            <person name="Goker M."/>
            <person name="Woyke T."/>
            <person name="Bristow J."/>
            <person name="Eisen J.A."/>
            <person name="Markowitz V."/>
            <person name="Hugenholtz P."/>
            <person name="Kyrpides N.C."/>
            <person name="Klenk H.P."/>
            <person name="Lucas S."/>
        </authorList>
    </citation>
    <scope>NUCLEOTIDE SEQUENCE [LARGE SCALE GENOMIC DNA]</scope>
    <source>
        <strain evidence="5">ATCC 35417 / DSM 20613 / JCM 6297 / CCUG 15421 / P 36-108</strain>
    </source>
</reference>
<dbReference type="OrthoDB" id="9815923at2"/>
<dbReference type="PANTHER" id="PTHR43685:SF3">
    <property type="entry name" value="SLR2126 PROTEIN"/>
    <property type="match status" value="1"/>
</dbReference>
<dbReference type="InterPro" id="IPR029044">
    <property type="entry name" value="Nucleotide-diphossugar_trans"/>
</dbReference>
<dbReference type="GO" id="GO:0016740">
    <property type="term" value="F:transferase activity"/>
    <property type="evidence" value="ECO:0007669"/>
    <property type="project" value="UniProtKB-KW"/>
</dbReference>
<feature type="domain" description="Glycosyltransferase 2-like" evidence="2">
    <location>
        <begin position="7"/>
        <end position="146"/>
    </location>
</feature>
<dbReference type="PATRIC" id="fig|693979.3.peg.585"/>
<dbReference type="eggNOG" id="COG1216">
    <property type="taxonomic scope" value="Bacteria"/>
</dbReference>
<dbReference type="KEGG" id="bhl:Bache_0546"/>
<sequence>MIKDKVSVIVATYNWKEALELSLGSLLNQTVPPGEIIIADDGSGDDTRKLIERLKATTEIPVIHLWQEDQGFRKTVILNKAMAQAQYDYLIQIDGDVIVERHFIQDHLEIAEHNCFVCGSRVKLGAAITAKILANRGLEISLFDMPISFMLNSFRSKILRQFVATKYGKKVDHLRGCNMAFWKKDIITVNGYNEDLLQWGHEDGELGFRLFFAGVRKKFLKMGGIVYHLNHKESSRSNEEYHLAELERTKKEHRKYCTNGINKYL</sequence>
<dbReference type="STRING" id="693979.Bache_0546"/>
<dbReference type="RefSeq" id="WP_013546187.1">
    <property type="nucleotide sequence ID" value="NC_014933.1"/>
</dbReference>
<accession>E6SW46</accession>
<keyword evidence="1 4" id="KW-0808">Transferase</keyword>
<dbReference type="Proteomes" id="UP000008630">
    <property type="component" value="Chromosome"/>
</dbReference>
<evidence type="ECO:0000259" key="2">
    <source>
        <dbReference type="Pfam" id="PF00535"/>
    </source>
</evidence>
<dbReference type="EMBL" id="CP002352">
    <property type="protein sequence ID" value="ADV42571.1"/>
    <property type="molecule type" value="Genomic_DNA"/>
</dbReference>
<evidence type="ECO:0000259" key="3">
    <source>
        <dbReference type="Pfam" id="PF02709"/>
    </source>
</evidence>
<feature type="domain" description="Galactosyltransferase C-terminal" evidence="3">
    <location>
        <begin position="165"/>
        <end position="232"/>
    </location>
</feature>
<gene>
    <name evidence="4" type="ordered locus">Bache_0546</name>
</gene>
<dbReference type="InterPro" id="IPR050834">
    <property type="entry name" value="Glycosyltransf_2"/>
</dbReference>
<dbReference type="InterPro" id="IPR001173">
    <property type="entry name" value="Glyco_trans_2-like"/>
</dbReference>
<dbReference type="AlphaFoldDB" id="E6SW46"/>
<evidence type="ECO:0000313" key="5">
    <source>
        <dbReference type="Proteomes" id="UP000008630"/>
    </source>
</evidence>
<organism evidence="4 5">
    <name type="scientific">Bacteroides helcogenes (strain ATCC 35417 / DSM 20613 / JCM 6297 / CCUG 15421 / P 36-108)</name>
    <dbReference type="NCBI Taxonomy" id="693979"/>
    <lineage>
        <taxon>Bacteria</taxon>
        <taxon>Pseudomonadati</taxon>
        <taxon>Bacteroidota</taxon>
        <taxon>Bacteroidia</taxon>
        <taxon>Bacteroidales</taxon>
        <taxon>Bacteroidaceae</taxon>
        <taxon>Bacteroides</taxon>
    </lineage>
</organism>
<protein>
    <submittedName>
        <fullName evidence="4">Glycosyl transferase family 2</fullName>
    </submittedName>
</protein>
<reference key="1">
    <citation type="submission" date="2010-11" db="EMBL/GenBank/DDBJ databases">
        <title>The complete genome of Bacteroides helcogenes P 36-108.</title>
        <authorList>
            <consortium name="US DOE Joint Genome Institute (JGI-PGF)"/>
            <person name="Lucas S."/>
            <person name="Copeland A."/>
            <person name="Lapidus A."/>
            <person name="Bruce D."/>
            <person name="Goodwin L."/>
            <person name="Pitluck S."/>
            <person name="Kyrpides N."/>
            <person name="Mavromatis K."/>
            <person name="Ivanova N."/>
            <person name="Zeytun A."/>
            <person name="Brettin T."/>
            <person name="Detter J.C."/>
            <person name="Tapia R."/>
            <person name="Han C."/>
            <person name="Land M."/>
            <person name="Hauser L."/>
            <person name="Markowitz V."/>
            <person name="Cheng J.-F."/>
            <person name="Hugenholtz P."/>
            <person name="Woyke T."/>
            <person name="Wu D."/>
            <person name="Gronow S."/>
            <person name="Wellnitz S."/>
            <person name="Brambilla E."/>
            <person name="Klenk H.-P."/>
            <person name="Eisen J.A."/>
        </authorList>
    </citation>
    <scope>NUCLEOTIDE SEQUENCE</scope>
    <source>
        <strain>P 36-108</strain>
    </source>
</reference>
<dbReference type="HOGENOM" id="CLU_025996_24_0_10"/>